<gene>
    <name evidence="2" type="ORF">KEM10_08510</name>
</gene>
<evidence type="ECO:0000313" key="2">
    <source>
        <dbReference type="EMBL" id="MBS2098321.1"/>
    </source>
</evidence>
<evidence type="ECO:0000256" key="1">
    <source>
        <dbReference type="SAM" id="Phobius"/>
    </source>
</evidence>
<name>A0ABS5JVH2_9BACT</name>
<proteinExistence type="predicted"/>
<evidence type="ECO:0000313" key="3">
    <source>
        <dbReference type="Proteomes" id="UP000708576"/>
    </source>
</evidence>
<comment type="caution">
    <text evidence="2">The sequence shown here is derived from an EMBL/GenBank/DDBJ whole genome shotgun (WGS) entry which is preliminary data.</text>
</comment>
<keyword evidence="1" id="KW-1133">Transmembrane helix</keyword>
<reference evidence="2 3" key="1">
    <citation type="journal article" date="2015" name="Int. J. Syst. Evol. Microbiol.">
        <title>Carboxylicivirga linearis sp. nov., isolated from a sea cucumber culture pond.</title>
        <authorList>
            <person name="Wang F.Q."/>
            <person name="Zhou Y.X."/>
            <person name="Lin X.Z."/>
            <person name="Chen G.J."/>
            <person name="Du Z.J."/>
        </authorList>
    </citation>
    <scope>NUCLEOTIDE SEQUENCE [LARGE SCALE GENOMIC DNA]</scope>
    <source>
        <strain evidence="2 3">FB218</strain>
    </source>
</reference>
<dbReference type="RefSeq" id="WP_212215565.1">
    <property type="nucleotide sequence ID" value="NZ_JAGUCO010000004.1"/>
</dbReference>
<dbReference type="Proteomes" id="UP000708576">
    <property type="component" value="Unassembled WGS sequence"/>
</dbReference>
<protein>
    <submittedName>
        <fullName evidence="2">Uncharacterized protein</fullName>
    </submittedName>
</protein>
<organism evidence="2 3">
    <name type="scientific">Carboxylicivirga linearis</name>
    <dbReference type="NCBI Taxonomy" id="1628157"/>
    <lineage>
        <taxon>Bacteria</taxon>
        <taxon>Pseudomonadati</taxon>
        <taxon>Bacteroidota</taxon>
        <taxon>Bacteroidia</taxon>
        <taxon>Marinilabiliales</taxon>
        <taxon>Marinilabiliaceae</taxon>
        <taxon>Carboxylicivirga</taxon>
    </lineage>
</organism>
<dbReference type="EMBL" id="JAGUCO010000004">
    <property type="protein sequence ID" value="MBS2098321.1"/>
    <property type="molecule type" value="Genomic_DNA"/>
</dbReference>
<accession>A0ABS5JVH2</accession>
<keyword evidence="1" id="KW-0812">Transmembrane</keyword>
<keyword evidence="3" id="KW-1185">Reference proteome</keyword>
<keyword evidence="1" id="KW-0472">Membrane</keyword>
<feature type="transmembrane region" description="Helical" evidence="1">
    <location>
        <begin position="73"/>
        <end position="94"/>
    </location>
</feature>
<sequence>MSYAGHVLDMIQRMKNNRDLLKKRDGLFSGMNKKIVHSYRHHPSHHKQLTKEQRDQLRARLIKEKRVDAIKRIVALSLAIVIVAVLFAFIRGYIDLEDFMIYQK</sequence>